<evidence type="ECO:0000256" key="3">
    <source>
        <dbReference type="ARBA" id="ARBA00020170"/>
    </source>
</evidence>
<dbReference type="InterPro" id="IPR027417">
    <property type="entry name" value="P-loop_NTPase"/>
</dbReference>
<keyword evidence="6 12" id="KW-0547">Nucleotide-binding</keyword>
<dbReference type="GO" id="GO:0003697">
    <property type="term" value="F:single-stranded DNA binding"/>
    <property type="evidence" value="ECO:0007669"/>
    <property type="project" value="UniProtKB-UniRule"/>
</dbReference>
<dbReference type="GO" id="GO:0006260">
    <property type="term" value="P:DNA replication"/>
    <property type="evidence" value="ECO:0007669"/>
    <property type="project" value="UniProtKB-UniRule"/>
</dbReference>
<reference evidence="15 16" key="1">
    <citation type="submission" date="2020-08" db="EMBL/GenBank/DDBJ databases">
        <title>Genomic Encyclopedia of Type Strains, Phase IV (KMG-IV): sequencing the most valuable type-strain genomes for metagenomic binning, comparative biology and taxonomic classification.</title>
        <authorList>
            <person name="Goeker M."/>
        </authorList>
    </citation>
    <scope>NUCLEOTIDE SEQUENCE [LARGE SCALE GENOMIC DNA]</scope>
    <source>
        <strain evidence="15 16">DSM 21255</strain>
    </source>
</reference>
<dbReference type="Gene3D" id="3.40.50.300">
    <property type="entry name" value="P-loop containing nucleotide triphosphate hydrolases"/>
    <property type="match status" value="1"/>
</dbReference>
<dbReference type="PANTHER" id="PTHR32182:SF0">
    <property type="entry name" value="DNA REPLICATION AND REPAIR PROTEIN RECF"/>
    <property type="match status" value="1"/>
</dbReference>
<evidence type="ECO:0000256" key="13">
    <source>
        <dbReference type="RuleBase" id="RU000578"/>
    </source>
</evidence>
<dbReference type="InterPro" id="IPR001238">
    <property type="entry name" value="DNA-binding_RecF"/>
</dbReference>
<gene>
    <name evidence="12" type="primary">recF</name>
    <name evidence="15" type="ORF">HNR45_000858</name>
</gene>
<evidence type="ECO:0000256" key="2">
    <source>
        <dbReference type="ARBA" id="ARBA00008016"/>
    </source>
</evidence>
<evidence type="ECO:0000256" key="1">
    <source>
        <dbReference type="ARBA" id="ARBA00004496"/>
    </source>
</evidence>
<organism evidence="15 16">
    <name type="scientific">Negativicoccus succinicivorans</name>
    <dbReference type="NCBI Taxonomy" id="620903"/>
    <lineage>
        <taxon>Bacteria</taxon>
        <taxon>Bacillati</taxon>
        <taxon>Bacillota</taxon>
        <taxon>Negativicutes</taxon>
        <taxon>Veillonellales</taxon>
        <taxon>Veillonellaceae</taxon>
        <taxon>Negativicoccus</taxon>
    </lineage>
</organism>
<dbReference type="Proteomes" id="UP000591941">
    <property type="component" value="Unassembled WGS sequence"/>
</dbReference>
<dbReference type="PANTHER" id="PTHR32182">
    <property type="entry name" value="DNA REPLICATION AND REPAIR PROTEIN RECF"/>
    <property type="match status" value="1"/>
</dbReference>
<evidence type="ECO:0000256" key="11">
    <source>
        <dbReference type="ARBA" id="ARBA00023236"/>
    </source>
</evidence>
<dbReference type="InterPro" id="IPR018078">
    <property type="entry name" value="DNA-binding_RecF_CS"/>
</dbReference>
<dbReference type="SUPFAM" id="SSF52540">
    <property type="entry name" value="P-loop containing nucleoside triphosphate hydrolases"/>
    <property type="match status" value="1"/>
</dbReference>
<keyword evidence="10 12" id="KW-0234">DNA repair</keyword>
<dbReference type="Gene3D" id="1.20.1050.90">
    <property type="entry name" value="RecF/RecN/SMC, N-terminal domain"/>
    <property type="match status" value="1"/>
</dbReference>
<dbReference type="PROSITE" id="PS00617">
    <property type="entry name" value="RECF_1"/>
    <property type="match status" value="1"/>
</dbReference>
<dbReference type="GO" id="GO:0005737">
    <property type="term" value="C:cytoplasm"/>
    <property type="evidence" value="ECO:0007669"/>
    <property type="project" value="UniProtKB-SubCell"/>
</dbReference>
<keyword evidence="7 12" id="KW-0227">DNA damage</keyword>
<feature type="domain" description="RecF/RecN/SMC N-terminal" evidence="14">
    <location>
        <begin position="3"/>
        <end position="335"/>
    </location>
</feature>
<dbReference type="NCBIfam" id="TIGR00611">
    <property type="entry name" value="recf"/>
    <property type="match status" value="1"/>
</dbReference>
<keyword evidence="16" id="KW-1185">Reference proteome</keyword>
<proteinExistence type="inferred from homology"/>
<dbReference type="EMBL" id="JACHHI010000003">
    <property type="protein sequence ID" value="MBB6477825.1"/>
    <property type="molecule type" value="Genomic_DNA"/>
</dbReference>
<dbReference type="GeneID" id="93486140"/>
<comment type="function">
    <text evidence="12 13">The RecF protein is involved in DNA metabolism; it is required for DNA replication and normal SOS inducibility. RecF binds preferentially to single-stranded, linear DNA. It also seems to bind ATP.</text>
</comment>
<protein>
    <recommendedName>
        <fullName evidence="3 12">DNA replication and repair protein RecF</fullName>
    </recommendedName>
</protein>
<dbReference type="Pfam" id="PF02463">
    <property type="entry name" value="SMC_N"/>
    <property type="match status" value="1"/>
</dbReference>
<evidence type="ECO:0000256" key="9">
    <source>
        <dbReference type="ARBA" id="ARBA00023125"/>
    </source>
</evidence>
<evidence type="ECO:0000256" key="4">
    <source>
        <dbReference type="ARBA" id="ARBA00022490"/>
    </source>
</evidence>
<dbReference type="InterPro" id="IPR003395">
    <property type="entry name" value="RecF/RecN/SMC_N"/>
</dbReference>
<dbReference type="GO" id="GO:0005524">
    <property type="term" value="F:ATP binding"/>
    <property type="evidence" value="ECO:0007669"/>
    <property type="project" value="UniProtKB-UniRule"/>
</dbReference>
<evidence type="ECO:0000256" key="6">
    <source>
        <dbReference type="ARBA" id="ARBA00022741"/>
    </source>
</evidence>
<evidence type="ECO:0000259" key="14">
    <source>
        <dbReference type="Pfam" id="PF02463"/>
    </source>
</evidence>
<evidence type="ECO:0000313" key="16">
    <source>
        <dbReference type="Proteomes" id="UP000591941"/>
    </source>
</evidence>
<evidence type="ECO:0000313" key="15">
    <source>
        <dbReference type="EMBL" id="MBB6477825.1"/>
    </source>
</evidence>
<dbReference type="HAMAP" id="MF_00365">
    <property type="entry name" value="RecF"/>
    <property type="match status" value="1"/>
</dbReference>
<accession>A0A841R1R1</accession>
<keyword evidence="11 12" id="KW-0742">SOS response</keyword>
<dbReference type="PROSITE" id="PS00618">
    <property type="entry name" value="RECF_2"/>
    <property type="match status" value="1"/>
</dbReference>
<dbReference type="GO" id="GO:0000731">
    <property type="term" value="P:DNA synthesis involved in DNA repair"/>
    <property type="evidence" value="ECO:0007669"/>
    <property type="project" value="TreeGrafter"/>
</dbReference>
<comment type="similarity">
    <text evidence="2 12 13">Belongs to the RecF family.</text>
</comment>
<evidence type="ECO:0000256" key="8">
    <source>
        <dbReference type="ARBA" id="ARBA00022840"/>
    </source>
</evidence>
<dbReference type="GO" id="GO:0009432">
    <property type="term" value="P:SOS response"/>
    <property type="evidence" value="ECO:0007669"/>
    <property type="project" value="UniProtKB-UniRule"/>
</dbReference>
<sequence length="357" mass="40792">MKIATVAVTDFRSYAEYSLTLAAPTTLLYGPNGCGKTNLLEAMYLASVGKSPRTSHDRLMIRHSAESAAVRVDFTRHEVAQKIQINLYKNKRKEMWINATPVRQKELVGTLHTVYFGPDDLQLIKGSPQGRRRFLDLSLARASSLYYDALLRYNRILAQRNQLLKAQRAADLTPWDEQLATQAVYITRARMQALEEWNRLVEPTSQTWSAGDLNVHLEYSRSYTKGEEISKAAYLHLYKETLERDLRSGFTSIGPHRADVVFYHDDKNLAAYGSQGEQRLAILALKLSETTYLKEHVGELPVLLLDDVLSELDEERQQELLRWTADRQLQLIMTAAYRPNRLPEPVDIRCLEKSHGA</sequence>
<comment type="subcellular location">
    <subcellularLocation>
        <location evidence="1 12 13">Cytoplasm</location>
    </subcellularLocation>
</comment>
<dbReference type="GO" id="GO:0006302">
    <property type="term" value="P:double-strand break repair"/>
    <property type="evidence" value="ECO:0007669"/>
    <property type="project" value="TreeGrafter"/>
</dbReference>
<keyword evidence="9 12" id="KW-0238">DNA-binding</keyword>
<dbReference type="RefSeq" id="WP_159822780.1">
    <property type="nucleotide sequence ID" value="NZ_CABWNB010000002.1"/>
</dbReference>
<dbReference type="InterPro" id="IPR042174">
    <property type="entry name" value="RecF_2"/>
</dbReference>
<keyword evidence="8 12" id="KW-0067">ATP-binding</keyword>
<dbReference type="OrthoDB" id="9803889at2"/>
<keyword evidence="4 12" id="KW-0963">Cytoplasm</keyword>
<evidence type="ECO:0000256" key="10">
    <source>
        <dbReference type="ARBA" id="ARBA00023204"/>
    </source>
</evidence>
<comment type="caution">
    <text evidence="15">The sequence shown here is derived from an EMBL/GenBank/DDBJ whole genome shotgun (WGS) entry which is preliminary data.</text>
</comment>
<evidence type="ECO:0000256" key="7">
    <source>
        <dbReference type="ARBA" id="ARBA00022763"/>
    </source>
</evidence>
<dbReference type="AlphaFoldDB" id="A0A841R1R1"/>
<evidence type="ECO:0000256" key="12">
    <source>
        <dbReference type="HAMAP-Rule" id="MF_00365"/>
    </source>
</evidence>
<name>A0A841R1R1_9FIRM</name>
<feature type="binding site" evidence="12">
    <location>
        <begin position="30"/>
        <end position="37"/>
    </location>
    <ligand>
        <name>ATP</name>
        <dbReference type="ChEBI" id="CHEBI:30616"/>
    </ligand>
</feature>
<keyword evidence="5 12" id="KW-0235">DNA replication</keyword>
<evidence type="ECO:0000256" key="5">
    <source>
        <dbReference type="ARBA" id="ARBA00022705"/>
    </source>
</evidence>